<keyword evidence="5" id="KW-0547">Nucleotide-binding</keyword>
<evidence type="ECO:0000256" key="9">
    <source>
        <dbReference type="SAM" id="MobiDB-lite"/>
    </source>
</evidence>
<keyword evidence="7" id="KW-0067">ATP-binding</keyword>
<feature type="domain" description="Clp1 P-loop" evidence="10">
    <location>
        <begin position="475"/>
        <end position="624"/>
    </location>
</feature>
<comment type="similarity">
    <text evidence="2">Belongs to the Clp1 family. NOL9/GRC3 subfamily.</text>
</comment>
<comment type="subcellular location">
    <subcellularLocation>
        <location evidence="1">Nucleus</location>
        <location evidence="1">Nucleolus</location>
    </subcellularLocation>
</comment>
<evidence type="ECO:0000256" key="4">
    <source>
        <dbReference type="ARBA" id="ARBA00022679"/>
    </source>
</evidence>
<protein>
    <recommendedName>
        <fullName evidence="14">Polynucleotide 5'-hydroxyl-kinase NOL9</fullName>
    </recommendedName>
</protein>
<evidence type="ECO:0000259" key="11">
    <source>
        <dbReference type="Pfam" id="PF25467"/>
    </source>
</evidence>
<evidence type="ECO:0000256" key="1">
    <source>
        <dbReference type="ARBA" id="ARBA00004604"/>
    </source>
</evidence>
<dbReference type="GO" id="GO:0000448">
    <property type="term" value="P:cleavage in ITS2 between 5.8S rRNA and LSU-rRNA of tricistronic rRNA transcript (SSU-rRNA, 5.8S rRNA, LSU-rRNA)"/>
    <property type="evidence" value="ECO:0007669"/>
    <property type="project" value="TreeGrafter"/>
</dbReference>
<dbReference type="Gene3D" id="3.40.50.300">
    <property type="entry name" value="P-loop containing nucleotide triphosphate hydrolases"/>
    <property type="match status" value="1"/>
</dbReference>
<evidence type="ECO:0000256" key="2">
    <source>
        <dbReference type="ARBA" id="ARBA00011003"/>
    </source>
</evidence>
<keyword evidence="4" id="KW-0808">Transferase</keyword>
<keyword evidence="6" id="KW-0418">Kinase</keyword>
<feature type="compositionally biased region" description="Low complexity" evidence="9">
    <location>
        <begin position="58"/>
        <end position="71"/>
    </location>
</feature>
<gene>
    <name evidence="12" type="ORF">NQ315_003053</name>
</gene>
<evidence type="ECO:0000313" key="12">
    <source>
        <dbReference type="EMBL" id="KAJ8921435.1"/>
    </source>
</evidence>
<keyword evidence="13" id="KW-1185">Reference proteome</keyword>
<dbReference type="GO" id="GO:0005730">
    <property type="term" value="C:nucleolus"/>
    <property type="evidence" value="ECO:0007669"/>
    <property type="project" value="UniProtKB-SubCell"/>
</dbReference>
<organism evidence="12 13">
    <name type="scientific">Exocentrus adspersus</name>
    <dbReference type="NCBI Taxonomy" id="1586481"/>
    <lineage>
        <taxon>Eukaryota</taxon>
        <taxon>Metazoa</taxon>
        <taxon>Ecdysozoa</taxon>
        <taxon>Arthropoda</taxon>
        <taxon>Hexapoda</taxon>
        <taxon>Insecta</taxon>
        <taxon>Pterygota</taxon>
        <taxon>Neoptera</taxon>
        <taxon>Endopterygota</taxon>
        <taxon>Coleoptera</taxon>
        <taxon>Polyphaga</taxon>
        <taxon>Cucujiformia</taxon>
        <taxon>Chrysomeloidea</taxon>
        <taxon>Cerambycidae</taxon>
        <taxon>Lamiinae</taxon>
        <taxon>Acanthocinini</taxon>
        <taxon>Exocentrus</taxon>
    </lineage>
</organism>
<dbReference type="SUPFAM" id="SSF52540">
    <property type="entry name" value="P-loop containing nucleoside triphosphate hydrolases"/>
    <property type="match status" value="1"/>
</dbReference>
<dbReference type="Proteomes" id="UP001159042">
    <property type="component" value="Unassembled WGS sequence"/>
</dbReference>
<keyword evidence="3" id="KW-0698">rRNA processing</keyword>
<evidence type="ECO:0000313" key="13">
    <source>
        <dbReference type="Proteomes" id="UP001159042"/>
    </source>
</evidence>
<proteinExistence type="inferred from homology"/>
<reference evidence="12 13" key="1">
    <citation type="journal article" date="2023" name="Insect Mol. Biol.">
        <title>Genome sequencing provides insights into the evolution of gene families encoding plant cell wall-degrading enzymes in longhorned beetles.</title>
        <authorList>
            <person name="Shin N.R."/>
            <person name="Okamura Y."/>
            <person name="Kirsch R."/>
            <person name="Pauchet Y."/>
        </authorList>
    </citation>
    <scope>NUCLEOTIDE SEQUENCE [LARGE SCALE GENOMIC DNA]</scope>
    <source>
        <strain evidence="12">EAD_L_NR</strain>
    </source>
</reference>
<dbReference type="Pfam" id="PF16575">
    <property type="entry name" value="CLP1_P"/>
    <property type="match status" value="1"/>
</dbReference>
<dbReference type="PANTHER" id="PTHR12755:SF3">
    <property type="entry name" value="POLYNUCLEOTIDE 5'-HYDROXYL-KINASE NOL9"/>
    <property type="match status" value="1"/>
</dbReference>
<dbReference type="InterPro" id="IPR032319">
    <property type="entry name" value="CLP1_P"/>
</dbReference>
<evidence type="ECO:0000256" key="3">
    <source>
        <dbReference type="ARBA" id="ARBA00022552"/>
    </source>
</evidence>
<dbReference type="Pfam" id="PF25467">
    <property type="entry name" value="NOL9_C"/>
    <property type="match status" value="1"/>
</dbReference>
<evidence type="ECO:0000256" key="5">
    <source>
        <dbReference type="ARBA" id="ARBA00022741"/>
    </source>
</evidence>
<dbReference type="GO" id="GO:0005524">
    <property type="term" value="F:ATP binding"/>
    <property type="evidence" value="ECO:0007669"/>
    <property type="project" value="UniProtKB-KW"/>
</dbReference>
<sequence>MDDLVYENYIPTIRKSLYGSPEIKPSQSGHKRSKKMKPDRNDTYSNLQVPRQPKKRSSNQQQQKTCQQSKNKSSHQHQEQSQDNGSQRRQAKKKQVVISFSSSNESVNEDVKSMDLSPSKSELEELFPLWGQLPGPPNSTFSTNQDYCDKRGSTSNFAKDVMEGPRKRKNSYSTNSSSDSIRERCKDGRGTRFNLDTFFSKYDIGSSNNDCFVQENLGIDDQFISDYTKDVKVLTSESIVRNGMDYNKNEDASNEVEMNSCIAEDGSSSSRLTESDIDEFDTVAGEECSTEESATDIDEEEAVTRDACEEEAVTAIANQIEESVVLDDDDDCSELRVEDVEGVQPLEEPFPDGDSEYSDVVNLFSPRGSALLYIKNVTQTRGNQWELLGTEELGYGRDIAIEENCAAFLCYRLEDYSILFVEKYIAQQIFPKVDNADTPQVILNPNEDVNTIQVNPAWDDILETVNAGTRLMLAGGKGVGKSTLLRFSINRLLSKFNKVRVLDLDPGQSEFSVPGCVAIVTVTKPVFGPNFTHLKQTDRSLLSNINVGYDPKAYIKRIKSLVAYLGTLEGDYPLLINYMGFSQGIGVNIIASAIKHIQPTDILQIESSNQNRNFKEDLTPQMVMKNCKLFSEDDEDQTKPSKVNYKLHKVAAMSDEYEGWSFEPRTSRELNILAYFGLMMKDGIKTLTSQQLPMYQISLSDIKITDLKGEEIAPAAVNANLVALCSLDQESNIFQCLGHGIVRGVDPQNDILVLITPEPPSVLEKVYYLVLGSVSLPPVRLYDY</sequence>
<feature type="region of interest" description="Disordered" evidence="9">
    <location>
        <begin position="1"/>
        <end position="119"/>
    </location>
</feature>
<evidence type="ECO:0000256" key="8">
    <source>
        <dbReference type="ARBA" id="ARBA00023242"/>
    </source>
</evidence>
<keyword evidence="8" id="KW-0539">Nucleus</keyword>
<dbReference type="InterPro" id="IPR057570">
    <property type="entry name" value="NOL9_C"/>
</dbReference>
<dbReference type="PANTHER" id="PTHR12755">
    <property type="entry name" value="CLEAVAGE/POLYADENYLATION FACTOR IA SUBUNIT CLP1P"/>
    <property type="match status" value="1"/>
</dbReference>
<name>A0AAV8W534_9CUCU</name>
<dbReference type="AlphaFoldDB" id="A0AAV8W534"/>
<dbReference type="InterPro" id="IPR045116">
    <property type="entry name" value="Clp1/Grc3"/>
</dbReference>
<accession>A0AAV8W534</accession>
<feature type="domain" description="NOL9 C-terminal" evidence="11">
    <location>
        <begin position="692"/>
        <end position="777"/>
    </location>
</feature>
<dbReference type="GO" id="GO:0051731">
    <property type="term" value="F:polynucleotide 5'-hydroxyl-kinase activity"/>
    <property type="evidence" value="ECO:0007669"/>
    <property type="project" value="InterPro"/>
</dbReference>
<comment type="caution">
    <text evidence="12">The sequence shown here is derived from an EMBL/GenBank/DDBJ whole genome shotgun (WGS) entry which is preliminary data.</text>
</comment>
<evidence type="ECO:0000256" key="7">
    <source>
        <dbReference type="ARBA" id="ARBA00022840"/>
    </source>
</evidence>
<dbReference type="InterPro" id="IPR027417">
    <property type="entry name" value="P-loop_NTPase"/>
</dbReference>
<evidence type="ECO:0008006" key="14">
    <source>
        <dbReference type="Google" id="ProtNLM"/>
    </source>
</evidence>
<evidence type="ECO:0000259" key="10">
    <source>
        <dbReference type="Pfam" id="PF16575"/>
    </source>
</evidence>
<dbReference type="EMBL" id="JANEYG010000010">
    <property type="protein sequence ID" value="KAJ8921435.1"/>
    <property type="molecule type" value="Genomic_DNA"/>
</dbReference>
<feature type="region of interest" description="Disordered" evidence="9">
    <location>
        <begin position="163"/>
        <end position="183"/>
    </location>
</feature>
<evidence type="ECO:0000256" key="6">
    <source>
        <dbReference type="ARBA" id="ARBA00022777"/>
    </source>
</evidence>